<dbReference type="Proteomes" id="UP000317093">
    <property type="component" value="Chromosome"/>
</dbReference>
<dbReference type="GO" id="GO:0005576">
    <property type="term" value="C:extracellular region"/>
    <property type="evidence" value="ECO:0007669"/>
    <property type="project" value="TreeGrafter"/>
</dbReference>
<comment type="similarity">
    <text evidence="1 5">Belongs to the glycosyl hydrolase 57 family.</text>
</comment>
<dbReference type="GO" id="GO:0003844">
    <property type="term" value="F:1,4-alpha-glucan branching enzyme activity"/>
    <property type="evidence" value="ECO:0007669"/>
    <property type="project" value="UniProtKB-EC"/>
</dbReference>
<evidence type="ECO:0000256" key="5">
    <source>
        <dbReference type="RuleBase" id="RU361196"/>
    </source>
</evidence>
<protein>
    <submittedName>
        <fullName evidence="8">1,4-alpha-glucan branching enzyme</fullName>
        <ecNumber evidence="8">2.4.1.18</ecNumber>
    </submittedName>
</protein>
<accession>A0A518B9J0</accession>
<dbReference type="Pfam" id="PF09210">
    <property type="entry name" value="BE_C"/>
    <property type="match status" value="1"/>
</dbReference>
<evidence type="ECO:0000313" key="9">
    <source>
        <dbReference type="Proteomes" id="UP000317093"/>
    </source>
</evidence>
<feature type="active site" description="Proton donor" evidence="3">
    <location>
        <position position="352"/>
    </location>
</feature>
<dbReference type="SUPFAM" id="SSF88713">
    <property type="entry name" value="Glycoside hydrolase/deacetylase"/>
    <property type="match status" value="1"/>
</dbReference>
<dbReference type="PANTHER" id="PTHR41695:SF1">
    <property type="entry name" value="1,4-ALPHA-GLUCAN BRANCHING ENZYME TK1436"/>
    <property type="match status" value="1"/>
</dbReference>
<dbReference type="InterPro" id="IPR040042">
    <property type="entry name" value="Branching_enz_MT3115-like"/>
</dbReference>
<feature type="active site" description="Nucleophile" evidence="3">
    <location>
        <position position="189"/>
    </location>
</feature>
<evidence type="ECO:0000256" key="1">
    <source>
        <dbReference type="ARBA" id="ARBA00006821"/>
    </source>
</evidence>
<reference evidence="8 9" key="1">
    <citation type="submission" date="2019-02" db="EMBL/GenBank/DDBJ databases">
        <title>Deep-cultivation of Planctomycetes and their phenomic and genomic characterization uncovers novel biology.</title>
        <authorList>
            <person name="Wiegand S."/>
            <person name="Jogler M."/>
            <person name="Boedeker C."/>
            <person name="Pinto D."/>
            <person name="Vollmers J."/>
            <person name="Rivas-Marin E."/>
            <person name="Kohn T."/>
            <person name="Peeters S.H."/>
            <person name="Heuer A."/>
            <person name="Rast P."/>
            <person name="Oberbeckmann S."/>
            <person name="Bunk B."/>
            <person name="Jeske O."/>
            <person name="Meyerdierks A."/>
            <person name="Storesund J.E."/>
            <person name="Kallscheuer N."/>
            <person name="Luecker S."/>
            <person name="Lage O.M."/>
            <person name="Pohl T."/>
            <person name="Merkel B.J."/>
            <person name="Hornburger P."/>
            <person name="Mueller R.-W."/>
            <person name="Bruemmer F."/>
            <person name="Labrenz M."/>
            <person name="Spormann A.M."/>
            <person name="Op den Camp H."/>
            <person name="Overmann J."/>
            <person name="Amann R."/>
            <person name="Jetten M.S.M."/>
            <person name="Mascher T."/>
            <person name="Medema M.H."/>
            <person name="Devos D.P."/>
            <person name="Kaster A.-K."/>
            <person name="Ovreas L."/>
            <person name="Rohde M."/>
            <person name="Galperin M.Y."/>
            <person name="Jogler C."/>
        </authorList>
    </citation>
    <scope>NUCLEOTIDE SEQUENCE [LARGE SCALE GENOMIC DNA]</scope>
    <source>
        <strain evidence="8 9">Pan216</strain>
    </source>
</reference>
<dbReference type="InterPro" id="IPR037090">
    <property type="entry name" value="57_glycoside_trans_central"/>
</dbReference>
<dbReference type="PANTHER" id="PTHR41695">
    <property type="entry name" value="1,4-ALPHA-GLUCAN BRANCHING ENZYME RV3031-RELATED"/>
    <property type="match status" value="1"/>
</dbReference>
<feature type="domain" description="Glycoside hydrolase family 57 N-terminal" evidence="6">
    <location>
        <begin position="8"/>
        <end position="303"/>
    </location>
</feature>
<dbReference type="OrthoDB" id="9803279at2"/>
<organism evidence="8 9">
    <name type="scientific">Kolteria novifilia</name>
    <dbReference type="NCBI Taxonomy" id="2527975"/>
    <lineage>
        <taxon>Bacteria</taxon>
        <taxon>Pseudomonadati</taxon>
        <taxon>Planctomycetota</taxon>
        <taxon>Planctomycetia</taxon>
        <taxon>Kolteriales</taxon>
        <taxon>Kolteriaceae</taxon>
        <taxon>Kolteria</taxon>
    </lineage>
</organism>
<dbReference type="InterPro" id="IPR004300">
    <property type="entry name" value="Glyco_hydro_57_N"/>
</dbReference>
<dbReference type="EMBL" id="CP036279">
    <property type="protein sequence ID" value="QDU63660.1"/>
    <property type="molecule type" value="Genomic_DNA"/>
</dbReference>
<dbReference type="InterPro" id="IPR015293">
    <property type="entry name" value="BE_C"/>
</dbReference>
<sequence>MARGCLCLVLHAHLPFVRHPEFDEFLEEDWLFEAITETYIPLLQVLEGLEQDGIDYRLTISISPTLAAMLSDALLQERYLRHLDNLVDLAHREIERTRWIKQLNRLAKMYAERFEQSRDFFSDRHGGDLLRAFAHAGSTGCVELITCPATHGYLPLMTSPRSTWAQIEMGCREFDRHLGHRPRGIWIPECGYVHGLDQQLRDAGIDYFFTETHALLFSKPRSLHGVYAPIRCPDSGLVAAARDFESTRQVWSSVEGYPGDPAYRDFYRDVGYDLEYGYLRPHLHRPGLRSQTGVKYHRITGRTDDKDLYDPELAMAKAREHAADFVRHRRQQVQWLEEQLAGQLPIIVAPYDAELFGHWWYEGPEWLNSVLRDIAEDRDSLETITIPEYLERSRELQISEPGVSSWGANGYNQVWLDHSNDWIYPHLHAMEAKMIDLARTHADATGPMRRALNQAARELMLAQSSDWAFIMSNGTATEYATQRTQTHVVSFDYLAQQIEAARVDESWLREIESRHNCFPTIDYRLYA</sequence>
<evidence type="ECO:0000256" key="2">
    <source>
        <dbReference type="ARBA" id="ARBA00023277"/>
    </source>
</evidence>
<dbReference type="Gene3D" id="3.20.110.10">
    <property type="entry name" value="Glycoside hydrolase 38, N terminal domain"/>
    <property type="match status" value="1"/>
</dbReference>
<proteinExistence type="inferred from homology"/>
<dbReference type="RefSeq" id="WP_145261297.1">
    <property type="nucleotide sequence ID" value="NZ_CP036279.1"/>
</dbReference>
<name>A0A518B9J0_9BACT</name>
<dbReference type="InterPro" id="IPR027291">
    <property type="entry name" value="Glyco_hydro_38_N_sf"/>
</dbReference>
<dbReference type="GO" id="GO:0030979">
    <property type="term" value="P:alpha-glucan biosynthetic process"/>
    <property type="evidence" value="ECO:0007669"/>
    <property type="project" value="InterPro"/>
</dbReference>
<dbReference type="Pfam" id="PF03065">
    <property type="entry name" value="Glyco_hydro_57"/>
    <property type="match status" value="1"/>
</dbReference>
<dbReference type="CDD" id="cd10792">
    <property type="entry name" value="GH57N_AmyC_like"/>
    <property type="match status" value="1"/>
</dbReference>
<dbReference type="KEGG" id="knv:Pan216_45410"/>
<dbReference type="InterPro" id="IPR028995">
    <property type="entry name" value="Glyco_hydro_57/38_cen_sf"/>
</dbReference>
<evidence type="ECO:0000256" key="3">
    <source>
        <dbReference type="PIRSR" id="PIRSR640042-1"/>
    </source>
</evidence>
<keyword evidence="2 5" id="KW-0119">Carbohydrate metabolism</keyword>
<feature type="domain" description="1,4-alpha-glucan branching enzyme C-terminal" evidence="7">
    <location>
        <begin position="426"/>
        <end position="526"/>
    </location>
</feature>
<feature type="binding site" evidence="4">
    <location>
        <position position="242"/>
    </location>
    <ligand>
        <name>substrate</name>
    </ligand>
</feature>
<dbReference type="InterPro" id="IPR011330">
    <property type="entry name" value="Glyco_hydro/deAcase_b/a-brl"/>
</dbReference>
<dbReference type="EC" id="2.4.1.18" evidence="8"/>
<evidence type="ECO:0000259" key="7">
    <source>
        <dbReference type="Pfam" id="PF09210"/>
    </source>
</evidence>
<evidence type="ECO:0000256" key="4">
    <source>
        <dbReference type="PIRSR" id="PIRSR640042-2"/>
    </source>
</evidence>
<keyword evidence="8" id="KW-0328">Glycosyltransferase</keyword>
<feature type="binding site" evidence="4">
    <location>
        <position position="466"/>
    </location>
    <ligand>
        <name>substrate</name>
    </ligand>
</feature>
<feature type="binding site" evidence="4">
    <location>
        <position position="259"/>
    </location>
    <ligand>
        <name>substrate</name>
    </ligand>
</feature>
<dbReference type="AlphaFoldDB" id="A0A518B9J0"/>
<evidence type="ECO:0000313" key="8">
    <source>
        <dbReference type="EMBL" id="QDU63660.1"/>
    </source>
</evidence>
<keyword evidence="8" id="KW-0808">Transferase</keyword>
<dbReference type="SUPFAM" id="SSF88688">
    <property type="entry name" value="Families 57/38 glycoside transferase middle domain"/>
    <property type="match status" value="1"/>
</dbReference>
<evidence type="ECO:0000259" key="6">
    <source>
        <dbReference type="Pfam" id="PF03065"/>
    </source>
</evidence>
<feature type="binding site" evidence="4">
    <location>
        <position position="406"/>
    </location>
    <ligand>
        <name>substrate</name>
    </ligand>
</feature>
<keyword evidence="9" id="KW-1185">Reference proteome</keyword>
<gene>
    <name evidence="8" type="ORF">Pan216_45410</name>
</gene>
<dbReference type="Gene3D" id="1.20.1430.10">
    <property type="entry name" value="Families 57/38 glycoside transferase, middle domain"/>
    <property type="match status" value="1"/>
</dbReference>